<gene>
    <name evidence="4" type="ORF">BN1079_03242</name>
</gene>
<keyword evidence="2" id="KW-0732">Signal</keyword>
<organism evidence="4 5">
    <name type="scientific">Pseudomonas saudiphocaensis</name>
    <dbReference type="NCBI Taxonomy" id="1499686"/>
    <lineage>
        <taxon>Bacteria</taxon>
        <taxon>Pseudomonadati</taxon>
        <taxon>Pseudomonadota</taxon>
        <taxon>Gammaproteobacteria</taxon>
        <taxon>Pseudomonadales</taxon>
        <taxon>Pseudomonadaceae</taxon>
        <taxon>Pseudomonas</taxon>
    </lineage>
</organism>
<sequence length="142" mass="16218">MRVTFLLLLVLSLPSAAPAQIYRWVDAQGSVHFGSQPKPGAEVVEVRPQIIERDEATRSREARSERFFDARRQEQQQATQTARERQAQREQACRQWREELAGLSRGGRYFYTDAKGERVYYSDEEIGAARQQLTGRINAGCG</sequence>
<evidence type="ECO:0000313" key="4">
    <source>
        <dbReference type="EMBL" id="CDZ95893.1"/>
    </source>
</evidence>
<keyword evidence="4" id="KW-0808">Transferase</keyword>
<dbReference type="InterPro" id="IPR025392">
    <property type="entry name" value="DUF4124"/>
</dbReference>
<dbReference type="RefSeq" id="WP_037026081.1">
    <property type="nucleotide sequence ID" value="NZ_CCSF01000001.1"/>
</dbReference>
<feature type="domain" description="DUF4124" evidence="3">
    <location>
        <begin position="8"/>
        <end position="46"/>
    </location>
</feature>
<name>A0A078LU32_9PSED</name>
<feature type="compositionally biased region" description="Basic and acidic residues" evidence="1">
    <location>
        <begin position="54"/>
        <end position="74"/>
    </location>
</feature>
<dbReference type="Pfam" id="PF13511">
    <property type="entry name" value="DUF4124"/>
    <property type="match status" value="1"/>
</dbReference>
<dbReference type="HOGENOM" id="CLU_108835_3_2_6"/>
<proteinExistence type="predicted"/>
<evidence type="ECO:0000256" key="1">
    <source>
        <dbReference type="SAM" id="MobiDB-lite"/>
    </source>
</evidence>
<feature type="chain" id="PRO_5001741561" evidence="2">
    <location>
        <begin position="20"/>
        <end position="142"/>
    </location>
</feature>
<protein>
    <submittedName>
        <fullName evidence="4">Glycosyltransferase</fullName>
    </submittedName>
</protein>
<dbReference type="Proteomes" id="UP000053902">
    <property type="component" value="Unassembled WGS sequence"/>
</dbReference>
<dbReference type="STRING" id="1499686.BN1079_03242"/>
<accession>A0A078LU32</accession>
<dbReference type="AlphaFoldDB" id="A0A078LU32"/>
<dbReference type="EMBL" id="CCSF01000001">
    <property type="protein sequence ID" value="CDZ95893.1"/>
    <property type="molecule type" value="Genomic_DNA"/>
</dbReference>
<evidence type="ECO:0000259" key="3">
    <source>
        <dbReference type="Pfam" id="PF13511"/>
    </source>
</evidence>
<reference evidence="4 5" key="1">
    <citation type="submission" date="2014-07" db="EMBL/GenBank/DDBJ databases">
        <authorList>
            <person name="Urmite Genomes Urmite Genomes"/>
        </authorList>
    </citation>
    <scope>NUCLEOTIDE SEQUENCE [LARGE SCALE GENOMIC DNA]</scope>
    <source>
        <strain evidence="4 5">20_BN</strain>
    </source>
</reference>
<evidence type="ECO:0000313" key="5">
    <source>
        <dbReference type="Proteomes" id="UP000053902"/>
    </source>
</evidence>
<feature type="signal peptide" evidence="2">
    <location>
        <begin position="1"/>
        <end position="19"/>
    </location>
</feature>
<evidence type="ECO:0000256" key="2">
    <source>
        <dbReference type="SAM" id="SignalP"/>
    </source>
</evidence>
<dbReference type="eggNOG" id="ENOG50339YA">
    <property type="taxonomic scope" value="Bacteria"/>
</dbReference>
<feature type="region of interest" description="Disordered" evidence="1">
    <location>
        <begin position="54"/>
        <end position="90"/>
    </location>
</feature>
<keyword evidence="5" id="KW-1185">Reference proteome</keyword>
<dbReference type="GO" id="GO:0016740">
    <property type="term" value="F:transferase activity"/>
    <property type="evidence" value="ECO:0007669"/>
    <property type="project" value="UniProtKB-KW"/>
</dbReference>
<dbReference type="OrthoDB" id="7068596at2"/>